<dbReference type="PANTHER" id="PTHR47892:SF1">
    <property type="entry name" value="UNIVERSAL STRESS PROTEIN E"/>
    <property type="match status" value="1"/>
</dbReference>
<dbReference type="Pfam" id="PF00582">
    <property type="entry name" value="Usp"/>
    <property type="match status" value="1"/>
</dbReference>
<dbReference type="Gene3D" id="3.40.50.12370">
    <property type="match status" value="1"/>
</dbReference>
<dbReference type="Proteomes" id="UP001177341">
    <property type="component" value="Unassembled WGS sequence"/>
</dbReference>
<evidence type="ECO:0000259" key="5">
    <source>
        <dbReference type="Pfam" id="PF00582"/>
    </source>
</evidence>
<keyword evidence="9" id="KW-1185">Reference proteome</keyword>
<keyword evidence="3" id="KW-0963">Cytoplasm</keyword>
<dbReference type="InterPro" id="IPR006015">
    <property type="entry name" value="Universal_stress_UspA"/>
</dbReference>
<evidence type="ECO:0000256" key="1">
    <source>
        <dbReference type="ARBA" id="ARBA00004496"/>
    </source>
</evidence>
<feature type="domain" description="UspA" evidence="5">
    <location>
        <begin position="130"/>
        <end position="267"/>
    </location>
</feature>
<comment type="function">
    <text evidence="4">Required for resistance to DNA-damaging agents.</text>
</comment>
<evidence type="ECO:0000256" key="2">
    <source>
        <dbReference type="ARBA" id="ARBA00008791"/>
    </source>
</evidence>
<proteinExistence type="inferred from homology"/>
<reference evidence="6" key="1">
    <citation type="submission" date="2023-07" db="EMBL/GenBank/DDBJ databases">
        <title>Genome content predicts the carbon catabolic preferences of heterotrophic bacteria.</title>
        <authorList>
            <person name="Gralka M."/>
        </authorList>
    </citation>
    <scope>NUCLEOTIDE SEQUENCE</scope>
    <source>
        <strain evidence="7">5G01</strain>
        <strain evidence="6">I2M16</strain>
    </source>
</reference>
<dbReference type="SUPFAM" id="SSF52402">
    <property type="entry name" value="Adenine nucleotide alpha hydrolases-like"/>
    <property type="match status" value="2"/>
</dbReference>
<dbReference type="GO" id="GO:0005737">
    <property type="term" value="C:cytoplasm"/>
    <property type="evidence" value="ECO:0007669"/>
    <property type="project" value="UniProtKB-SubCell"/>
</dbReference>
<evidence type="ECO:0000313" key="9">
    <source>
        <dbReference type="Proteomes" id="UP001177341"/>
    </source>
</evidence>
<evidence type="ECO:0000313" key="7">
    <source>
        <dbReference type="EMBL" id="MDP2523256.1"/>
    </source>
</evidence>
<evidence type="ECO:0000256" key="3">
    <source>
        <dbReference type="ARBA" id="ARBA00022490"/>
    </source>
</evidence>
<gene>
    <name evidence="6" type="ORF">Q4490_11305</name>
    <name evidence="7" type="ORF">Q8W30_11795</name>
</gene>
<evidence type="ECO:0000313" key="8">
    <source>
        <dbReference type="Proteomes" id="UP001169862"/>
    </source>
</evidence>
<dbReference type="PANTHER" id="PTHR47892">
    <property type="entry name" value="UNIVERSAL STRESS PROTEIN E"/>
    <property type="match status" value="1"/>
</dbReference>
<comment type="similarity">
    <text evidence="2">Belongs to the universal stress protein A family.</text>
</comment>
<dbReference type="Proteomes" id="UP001169862">
    <property type="component" value="Unassembled WGS sequence"/>
</dbReference>
<dbReference type="AlphaFoldDB" id="A0AAW7XMC0"/>
<dbReference type="EMBL" id="JAUYVO010000007">
    <property type="protein sequence ID" value="MDP2523256.1"/>
    <property type="molecule type" value="Genomic_DNA"/>
</dbReference>
<protein>
    <submittedName>
        <fullName evidence="6">Universal stress protein</fullName>
    </submittedName>
</protein>
<dbReference type="RefSeq" id="WP_303550640.1">
    <property type="nucleotide sequence ID" value="NZ_CAXPFL010000044.1"/>
</dbReference>
<evidence type="ECO:0000313" key="6">
    <source>
        <dbReference type="EMBL" id="MDO6454147.1"/>
    </source>
</evidence>
<dbReference type="PRINTS" id="PR01438">
    <property type="entry name" value="UNVRSLSTRESS"/>
</dbReference>
<organism evidence="6 8">
    <name type="scientific">Neptunomonas phycophila</name>
    <dbReference type="NCBI Taxonomy" id="1572645"/>
    <lineage>
        <taxon>Bacteria</taxon>
        <taxon>Pseudomonadati</taxon>
        <taxon>Pseudomonadota</taxon>
        <taxon>Gammaproteobacteria</taxon>
        <taxon>Oceanospirillales</taxon>
        <taxon>Oceanospirillaceae</taxon>
        <taxon>Neptunomonas</taxon>
    </lineage>
</organism>
<accession>A0AAW7XMC0</accession>
<dbReference type="EMBL" id="JAUOPG010000007">
    <property type="protein sequence ID" value="MDO6454147.1"/>
    <property type="molecule type" value="Genomic_DNA"/>
</dbReference>
<sequence length="279" mass="30796">MLFNRKILVALEGTDSDEKAFKRAVLIADRMKCAMDVLWLNAPMADQPIMQLITRLQVDGLAINVLYIENKSLVKEVQRRWKDDHFSLLIKSCDTDHSGFLASLDWQLLRQTPCPVLLVKRDSLWEHGAILAAVDPRGKEAKRNRLNQMVLMMAGFIAREAQAPLQVTAAYPPPMLGAELENQSAELLKNDVEAVVHTLLASSKMKPADVWIGEGPPEHWVSQTAKENNAAVVVIGTQARSGLTGALLGNTAEKILDRLSCDVLVLREGVSEGLTNLLS</sequence>
<dbReference type="InterPro" id="IPR006016">
    <property type="entry name" value="UspA"/>
</dbReference>
<evidence type="ECO:0000256" key="4">
    <source>
        <dbReference type="ARBA" id="ARBA00037131"/>
    </source>
</evidence>
<comment type="caution">
    <text evidence="6">The sequence shown here is derived from an EMBL/GenBank/DDBJ whole genome shotgun (WGS) entry which is preliminary data.</text>
</comment>
<name>A0AAW7XMC0_9GAMM</name>
<comment type="subcellular location">
    <subcellularLocation>
        <location evidence="1">Cytoplasm</location>
    </subcellularLocation>
</comment>